<evidence type="ECO:0000259" key="8">
    <source>
        <dbReference type="PROSITE" id="PS50004"/>
    </source>
</evidence>
<dbReference type="Pfam" id="PF18111">
    <property type="entry name" value="RPGR1_C"/>
    <property type="match status" value="1"/>
</dbReference>
<sequence>MAGDSVRLSKNLMRMKVESSTGISTFVPTSSMMSEVMDETAGDRPVRDNNKARDVRVHPSFLSRMAREDLEDHFLNQKEDIQRLKQQINKQDDKNKKLGTKLSRLVKDRRRMEHLVAGPAAPLRNVEMEEVVEELQDKVRALQTDKETLSRRLLLVRQQQLNSQSQRAGPYAHVKPRVNTGAKRSGSSSPAARLRGTRSVDAAVHPQYGHGLLEEARAEIRNLENKVETQCSQMEELRAELQRMEEEHEDRLQQLRQQQTHNLRSHVDGNVVMIKLQKQLTERSNAFSELEERFICLKETQQTLKLGHELAVQKVEDLTTELKEQQRKTLELEQREQSFNLSWMSMKMLEERICELEQERQLLKENNNLLLSRRELDMVQQQKYDQVNRQQRLQISQLEKALRADLADKNDILEQIRAERDSKMKLSEESQRLQQQLLEHQQQVKELKESRTVEYDHSELTEALLIVKSRRAQKNADLRFLKDEETSEINVREMQAAHAESIQELQKTRELLVVESQISQGYKAELEGLFHQMKSIKAQSEEKLEKQRHLLESREAKIRSLQAQLKDMMYGSKCSALGPDGGAADRDCDGSVQLERGENLLELQLESASLSPSILQVLGEDEPSTFCTYAFYLFGLHSTPMVVGTNPLYDFTSRYVVRVDEQLLQYLRAEQLTVELHHNQGLTWKTIAQASIPLVALTEQDAPLRGSTPLVGVGEDCGFIGSLNYCLRMKIPIHDIITESLGSTSSQHSQLILVNVESCSGLELVSSRPIIPYVVYKFFTFPDYSTTTSKESSFILFQDTQSYPVHMDSDLRLYLESELLQFYVFDYNGERMNQYIGKAQVSLQPLLQNLSMEGLFPLLNASGEGVGHIQVTIRWNQNFNTPDKNTEEVLNHIQENQQSQEKQQKQENRQIKENLLINVSSSKTDDSTMAVMMEKKGGGAKKVSFVEAAEKEATDEEEHEEEDEEVSCVSTGELLTDTPQFTEEHDDGSEVSIQSDSDDCIVHSSSVRKPSLRLDILCLSLRANSSVSLDPNVVNLFMEFSFLGLQTVETPLSLPKPAPDCRAHYNYSKAILVDTEENSAQRALLRKALLGNDPTSSRVVFTVVSEPPPDEQQDRDCEEVGVAFIELSELLEKHENLMEANLKVLSVVDRSEVIGFLTVSFEGLHTLRSIMDDYEDDVNDKDKCFSSSSRPKT</sequence>
<dbReference type="PANTHER" id="PTHR14240:SF1">
    <property type="entry name" value="PROTEIN FANTOM-RELATED"/>
    <property type="match status" value="1"/>
</dbReference>
<dbReference type="PROSITE" id="PS50004">
    <property type="entry name" value="C2"/>
    <property type="match status" value="1"/>
</dbReference>
<dbReference type="GO" id="GO:0005856">
    <property type="term" value="C:cytoskeleton"/>
    <property type="evidence" value="ECO:0007669"/>
    <property type="project" value="UniProtKB-ARBA"/>
</dbReference>
<dbReference type="PANTHER" id="PTHR14240">
    <property type="entry name" value="RETINITIS PIGMENTOSA GTPASE REGULATOR-INTERACTING PROTEIN"/>
    <property type="match status" value="1"/>
</dbReference>
<feature type="coiled-coil region" evidence="6">
    <location>
        <begin position="67"/>
        <end position="101"/>
    </location>
</feature>
<evidence type="ECO:0000256" key="6">
    <source>
        <dbReference type="SAM" id="Coils"/>
    </source>
</evidence>
<feature type="region of interest" description="Disordered" evidence="7">
    <location>
        <begin position="950"/>
        <end position="970"/>
    </location>
</feature>
<accession>A0A8C5EQP1</accession>
<dbReference type="AlphaFoldDB" id="A0A8C5EQP1"/>
<dbReference type="Ensembl" id="ENSGWIT00000022680.1">
    <property type="protein sequence ID" value="ENSGWIP00000020652.1"/>
    <property type="gene ID" value="ENSGWIG00000011175.1"/>
</dbReference>
<keyword evidence="5" id="KW-0966">Cell projection</keyword>
<keyword evidence="4" id="KW-0969">Cilium</keyword>
<keyword evidence="10" id="KW-1185">Reference proteome</keyword>
<reference evidence="9" key="3">
    <citation type="submission" date="2025-09" db="UniProtKB">
        <authorList>
            <consortium name="Ensembl"/>
        </authorList>
    </citation>
    <scope>IDENTIFICATION</scope>
</reference>
<evidence type="ECO:0000256" key="3">
    <source>
        <dbReference type="ARBA" id="ARBA00023054"/>
    </source>
</evidence>
<keyword evidence="3 6" id="KW-0175">Coiled coil</keyword>
<reference evidence="9" key="1">
    <citation type="submission" date="2020-06" db="EMBL/GenBank/DDBJ databases">
        <authorList>
            <consortium name="Wellcome Sanger Institute Data Sharing"/>
        </authorList>
    </citation>
    <scope>NUCLEOTIDE SEQUENCE [LARGE SCALE GENOMIC DNA]</scope>
</reference>
<feature type="coiled-coil region" evidence="6">
    <location>
        <begin position="537"/>
        <end position="564"/>
    </location>
</feature>
<evidence type="ECO:0000256" key="7">
    <source>
        <dbReference type="SAM" id="MobiDB-lite"/>
    </source>
</evidence>
<dbReference type="InterPro" id="IPR031139">
    <property type="entry name" value="RPGRIP1_fam"/>
</dbReference>
<feature type="domain" description="C2" evidence="8">
    <location>
        <begin position="733"/>
        <end position="856"/>
    </location>
</feature>
<feature type="region of interest" description="Disordered" evidence="7">
    <location>
        <begin position="177"/>
        <end position="197"/>
    </location>
</feature>
<dbReference type="Pfam" id="PF11618">
    <property type="entry name" value="C2-C2_1"/>
    <property type="match status" value="1"/>
</dbReference>
<evidence type="ECO:0000256" key="1">
    <source>
        <dbReference type="ARBA" id="ARBA00004138"/>
    </source>
</evidence>
<dbReference type="InterPro" id="IPR021656">
    <property type="entry name" value="C2-C2_1"/>
</dbReference>
<dbReference type="SUPFAM" id="SSF49562">
    <property type="entry name" value="C2 domain (Calcium/lipid-binding domain, CaLB)"/>
    <property type="match status" value="2"/>
</dbReference>
<dbReference type="GO" id="GO:0032391">
    <property type="term" value="C:photoreceptor connecting cilium"/>
    <property type="evidence" value="ECO:0007669"/>
    <property type="project" value="TreeGrafter"/>
</dbReference>
<dbReference type="InterPro" id="IPR035892">
    <property type="entry name" value="C2_domain_sf"/>
</dbReference>
<evidence type="ECO:0000313" key="9">
    <source>
        <dbReference type="Ensembl" id="ENSGWIP00000020652.1"/>
    </source>
</evidence>
<dbReference type="InterPro" id="IPR000008">
    <property type="entry name" value="C2_dom"/>
</dbReference>
<proteinExistence type="inferred from homology"/>
<protein>
    <submittedName>
        <fullName evidence="9">Protein fantom-like</fullName>
    </submittedName>
</protein>
<reference evidence="9" key="2">
    <citation type="submission" date="2025-08" db="UniProtKB">
        <authorList>
            <consortium name="Ensembl"/>
        </authorList>
    </citation>
    <scope>IDENTIFICATION</scope>
</reference>
<dbReference type="Pfam" id="PF00168">
    <property type="entry name" value="C2"/>
    <property type="match status" value="1"/>
</dbReference>
<dbReference type="GO" id="GO:0046548">
    <property type="term" value="P:retinal rod cell development"/>
    <property type="evidence" value="ECO:0007669"/>
    <property type="project" value="TreeGrafter"/>
</dbReference>
<dbReference type="GO" id="GO:1905515">
    <property type="term" value="P:non-motile cilium assembly"/>
    <property type="evidence" value="ECO:0007669"/>
    <property type="project" value="TreeGrafter"/>
</dbReference>
<feature type="coiled-coil region" evidence="6">
    <location>
        <begin position="125"/>
        <end position="152"/>
    </location>
</feature>
<gene>
    <name evidence="9" type="primary">LOC114465112</name>
</gene>
<name>A0A8C5EQP1_GOUWI</name>
<dbReference type="Proteomes" id="UP000694680">
    <property type="component" value="Chromosome 6"/>
</dbReference>
<dbReference type="Gene3D" id="2.60.40.150">
    <property type="entry name" value="C2 domain"/>
    <property type="match status" value="3"/>
</dbReference>
<organism evidence="9 10">
    <name type="scientific">Gouania willdenowi</name>
    <name type="common">Blunt-snouted clingfish</name>
    <name type="synonym">Lepadogaster willdenowi</name>
    <dbReference type="NCBI Taxonomy" id="441366"/>
    <lineage>
        <taxon>Eukaryota</taxon>
        <taxon>Metazoa</taxon>
        <taxon>Chordata</taxon>
        <taxon>Craniata</taxon>
        <taxon>Vertebrata</taxon>
        <taxon>Euteleostomi</taxon>
        <taxon>Actinopterygii</taxon>
        <taxon>Neopterygii</taxon>
        <taxon>Teleostei</taxon>
        <taxon>Neoteleostei</taxon>
        <taxon>Acanthomorphata</taxon>
        <taxon>Ovalentaria</taxon>
        <taxon>Blenniimorphae</taxon>
        <taxon>Blenniiformes</taxon>
        <taxon>Gobiesocoidei</taxon>
        <taxon>Gobiesocidae</taxon>
        <taxon>Gobiesocinae</taxon>
        <taxon>Gouania</taxon>
    </lineage>
</organism>
<feature type="compositionally biased region" description="Acidic residues" evidence="7">
    <location>
        <begin position="953"/>
        <end position="966"/>
    </location>
</feature>
<evidence type="ECO:0000313" key="10">
    <source>
        <dbReference type="Proteomes" id="UP000694680"/>
    </source>
</evidence>
<comment type="subcellular location">
    <subcellularLocation>
        <location evidence="1">Cell projection</location>
        <location evidence="1">Cilium</location>
    </subcellularLocation>
</comment>
<evidence type="ECO:0000256" key="2">
    <source>
        <dbReference type="ARBA" id="ARBA00006042"/>
    </source>
</evidence>
<feature type="coiled-coil region" evidence="6">
    <location>
        <begin position="213"/>
        <end position="366"/>
    </location>
</feature>
<feature type="coiled-coil region" evidence="6">
    <location>
        <begin position="399"/>
        <end position="450"/>
    </location>
</feature>
<evidence type="ECO:0000256" key="5">
    <source>
        <dbReference type="ARBA" id="ARBA00023273"/>
    </source>
</evidence>
<comment type="similarity">
    <text evidence="2">Belongs to the RPGRIP1 family.</text>
</comment>
<dbReference type="InterPro" id="IPR041091">
    <property type="entry name" value="RPGRIP1_C"/>
</dbReference>
<evidence type="ECO:0000256" key="4">
    <source>
        <dbReference type="ARBA" id="ARBA00023069"/>
    </source>
</evidence>